<dbReference type="Pfam" id="PF03203">
    <property type="entry name" value="MerC"/>
    <property type="match status" value="1"/>
</dbReference>
<feature type="transmembrane region" description="Helical" evidence="1">
    <location>
        <begin position="66"/>
        <end position="87"/>
    </location>
</feature>
<protein>
    <submittedName>
        <fullName evidence="2">MerC domain-containing protein</fullName>
    </submittedName>
</protein>
<proteinExistence type="predicted"/>
<evidence type="ECO:0000313" key="2">
    <source>
        <dbReference type="EMBL" id="UOX34116.1"/>
    </source>
</evidence>
<dbReference type="EMBL" id="CP090145">
    <property type="protein sequence ID" value="UOX34116.1"/>
    <property type="molecule type" value="Genomic_DNA"/>
</dbReference>
<dbReference type="Proteomes" id="UP000830454">
    <property type="component" value="Chromosome"/>
</dbReference>
<keyword evidence="1" id="KW-0812">Transmembrane</keyword>
<reference evidence="2" key="1">
    <citation type="submission" date="2021-12" db="EMBL/GenBank/DDBJ databases">
        <authorList>
            <person name="Cha I.-T."/>
            <person name="Lee K.-E."/>
            <person name="Park S.-J."/>
        </authorList>
    </citation>
    <scope>NUCLEOTIDE SEQUENCE</scope>
    <source>
        <strain evidence="2">YSM-43</strain>
    </source>
</reference>
<gene>
    <name evidence="2" type="ORF">LXD69_01065</name>
</gene>
<feature type="transmembrane region" description="Helical" evidence="1">
    <location>
        <begin position="41"/>
        <end position="59"/>
    </location>
</feature>
<keyword evidence="1" id="KW-1133">Transmembrane helix</keyword>
<name>A0ABY4HN99_9FLAO</name>
<keyword evidence="1" id="KW-0472">Membrane</keyword>
<reference evidence="2" key="2">
    <citation type="submission" date="2022-04" db="EMBL/GenBank/DDBJ databases">
        <title>Complete Genome Sequence of Flavobacterium sediminilitoris YSM-43, Isolated from a Tidal Sediment.</title>
        <authorList>
            <person name="Lee P.A."/>
        </authorList>
    </citation>
    <scope>NUCLEOTIDE SEQUENCE</scope>
    <source>
        <strain evidence="2">YSM-43</strain>
    </source>
</reference>
<feature type="transmembrane region" description="Helical" evidence="1">
    <location>
        <begin position="12"/>
        <end position="35"/>
    </location>
</feature>
<feature type="transmembrane region" description="Helical" evidence="1">
    <location>
        <begin position="93"/>
        <end position="110"/>
    </location>
</feature>
<keyword evidence="3" id="KW-1185">Reference proteome</keyword>
<evidence type="ECO:0000256" key="1">
    <source>
        <dbReference type="SAM" id="Phobius"/>
    </source>
</evidence>
<evidence type="ECO:0000313" key="3">
    <source>
        <dbReference type="Proteomes" id="UP000830454"/>
    </source>
</evidence>
<dbReference type="InterPro" id="IPR004891">
    <property type="entry name" value="Mercury-R_MerC"/>
</dbReference>
<accession>A0ABY4HN99</accession>
<dbReference type="RefSeq" id="WP_045969265.1">
    <property type="nucleotide sequence ID" value="NZ_CP090145.1"/>
</dbReference>
<sequence length="115" mass="12960">MRKQITKSFDYLGISSATLCLVHCLVFPLISIIPIGISHNHWIDLLFASIGLYAVVKIVKTNTPRYIKAILLVSMFLILSSIVITIVTHHHSFILYLGGIGMIIGHLLNFRKHKH</sequence>
<organism evidence="2 3">
    <name type="scientific">Flavobacterium sediminilitoris</name>
    <dbReference type="NCBI Taxonomy" id="2024526"/>
    <lineage>
        <taxon>Bacteria</taxon>
        <taxon>Pseudomonadati</taxon>
        <taxon>Bacteroidota</taxon>
        <taxon>Flavobacteriia</taxon>
        <taxon>Flavobacteriales</taxon>
        <taxon>Flavobacteriaceae</taxon>
        <taxon>Flavobacterium</taxon>
    </lineage>
</organism>